<dbReference type="AlphaFoldDB" id="A0A0B6YTQ0"/>
<proteinExistence type="predicted"/>
<gene>
    <name evidence="1" type="primary">ORF36929</name>
</gene>
<accession>A0A0B6YTQ0</accession>
<reference evidence="1" key="1">
    <citation type="submission" date="2014-12" db="EMBL/GenBank/DDBJ databases">
        <title>Insight into the proteome of Arion vulgaris.</title>
        <authorList>
            <person name="Aradska J."/>
            <person name="Bulat T."/>
            <person name="Smidak R."/>
            <person name="Sarate P."/>
            <person name="Gangsoo J."/>
            <person name="Sialana F."/>
            <person name="Bilban M."/>
            <person name="Lubec G."/>
        </authorList>
    </citation>
    <scope>NUCLEOTIDE SEQUENCE</scope>
    <source>
        <tissue evidence="1">Skin</tissue>
    </source>
</reference>
<protein>
    <submittedName>
        <fullName evidence="1">Uncharacterized protein</fullName>
    </submittedName>
</protein>
<feature type="non-terminal residue" evidence="1">
    <location>
        <position position="1"/>
    </location>
</feature>
<sequence>TFMHKSFRGAIPGTLTIPEFIANKKKKEQYICPTKYGLAKPFITNQPGKLFLSKYKLNMKKPISIFFS</sequence>
<dbReference type="EMBL" id="HACG01012758">
    <property type="protein sequence ID" value="CEK59623.1"/>
    <property type="molecule type" value="Transcribed_RNA"/>
</dbReference>
<organism evidence="1">
    <name type="scientific">Arion vulgaris</name>
    <dbReference type="NCBI Taxonomy" id="1028688"/>
    <lineage>
        <taxon>Eukaryota</taxon>
        <taxon>Metazoa</taxon>
        <taxon>Spiralia</taxon>
        <taxon>Lophotrochozoa</taxon>
        <taxon>Mollusca</taxon>
        <taxon>Gastropoda</taxon>
        <taxon>Heterobranchia</taxon>
        <taxon>Euthyneura</taxon>
        <taxon>Panpulmonata</taxon>
        <taxon>Eupulmonata</taxon>
        <taxon>Stylommatophora</taxon>
        <taxon>Helicina</taxon>
        <taxon>Arionoidea</taxon>
        <taxon>Arionidae</taxon>
        <taxon>Arion</taxon>
    </lineage>
</organism>
<evidence type="ECO:0000313" key="1">
    <source>
        <dbReference type="EMBL" id="CEK59623.1"/>
    </source>
</evidence>
<name>A0A0B6YTQ0_9EUPU</name>